<comment type="caution">
    <text evidence="4">The sequence shown here is derived from an EMBL/GenBank/DDBJ whole genome shotgun (WGS) entry which is preliminary data.</text>
</comment>
<dbReference type="InterPro" id="IPR030929">
    <property type="entry name" value="Aah/TibC-like"/>
</dbReference>
<reference evidence="4" key="1">
    <citation type="submission" date="2013-04" db="EMBL/GenBank/DDBJ databases">
        <title>The genome sequencing project of 58 acetic acid bacteria.</title>
        <authorList>
            <person name="Okamoto-Kainuma A."/>
            <person name="Ishikawa M."/>
            <person name="Umino S."/>
            <person name="Koizumi Y."/>
            <person name="Shiwa Y."/>
            <person name="Yoshikawa H."/>
            <person name="Matsutani M."/>
            <person name="Matsushita K."/>
        </authorList>
    </citation>
    <scope>NUCLEOTIDE SEQUENCE</scope>
    <source>
        <strain evidence="4">NRIC 0535</strain>
    </source>
</reference>
<gene>
    <name evidence="4" type="ORF">AA0535_2955</name>
</gene>
<dbReference type="Pfam" id="PF01075">
    <property type="entry name" value="Glyco_transf_9"/>
    <property type="match status" value="1"/>
</dbReference>
<protein>
    <submittedName>
        <fullName evidence="4">Glycosyltransferase</fullName>
    </submittedName>
</protein>
<dbReference type="Proteomes" id="UP001062776">
    <property type="component" value="Unassembled WGS sequence"/>
</dbReference>
<evidence type="ECO:0000256" key="1">
    <source>
        <dbReference type="ARBA" id="ARBA00022676"/>
    </source>
</evidence>
<dbReference type="Gene3D" id="3.40.50.2000">
    <property type="entry name" value="Glycogen Phosphorylase B"/>
    <property type="match status" value="1"/>
</dbReference>
<name>A0ABQ0Q6R4_9PROT</name>
<dbReference type="RefSeq" id="WP_264817496.1">
    <property type="nucleotide sequence ID" value="NZ_BAPV01000061.1"/>
</dbReference>
<dbReference type="EMBL" id="BAPV01000061">
    <property type="protein sequence ID" value="GBQ93826.1"/>
    <property type="molecule type" value="Genomic_DNA"/>
</dbReference>
<evidence type="ECO:0000313" key="4">
    <source>
        <dbReference type="EMBL" id="GBQ93826.1"/>
    </source>
</evidence>
<sequence length="388" mass="43614">MDSMPSQAGPDGIRYDFQDGCRISLPPGDWHAEIMDTGTHTLLFSQGDFPQGTGSGFVCSSKKYFVPFSLKISRNGTTVLEHTLDLRGREILIEMHLGGIGDHLAWIGQVQAFAAKHECIAHCLVRPGLAELFRDQDERLIVTEDRAILERPFYARYKVLIFFNDINRDHQPTDYRQVGLAVSGAYILGLTPEARLPSIRIADGGRPIEEPYVCIATQATGHNKYWNNPVGWQRLVSHLKEKGYRVICIDRDRVAGNGTIWHHIPHGAEDMTGPHPLSERARWLRHADFFVGLSSGLSWLAWAAGCPVVMISGFTEPFNEFETPYRVINRNVCNSCSNDVTIEFERVNYMWCPRHGDSERDFECTKMISPEQVIGTVDRVIADIGGQG</sequence>
<dbReference type="InterPro" id="IPR049327">
    <property type="entry name" value="TibC/BAHTCr-like_N"/>
</dbReference>
<dbReference type="PANTHER" id="PTHR30160:SF1">
    <property type="entry name" value="LIPOPOLYSACCHARIDE 1,2-N-ACETYLGLUCOSAMINETRANSFERASE-RELATED"/>
    <property type="match status" value="1"/>
</dbReference>
<dbReference type="InterPro" id="IPR002201">
    <property type="entry name" value="Glyco_trans_9"/>
</dbReference>
<dbReference type="NCBIfam" id="TIGR04414">
    <property type="entry name" value="hepto_Aah_TibC"/>
    <property type="match status" value="1"/>
</dbReference>
<evidence type="ECO:0000256" key="2">
    <source>
        <dbReference type="ARBA" id="ARBA00022679"/>
    </source>
</evidence>
<keyword evidence="5" id="KW-1185">Reference proteome</keyword>
<feature type="domain" description="Autotransproter heptosyltransferase TibC/BAHTCr-like N-terminal" evidence="3">
    <location>
        <begin position="9"/>
        <end position="76"/>
    </location>
</feature>
<dbReference type="SUPFAM" id="SSF53756">
    <property type="entry name" value="UDP-Glycosyltransferase/glycogen phosphorylase"/>
    <property type="match status" value="1"/>
</dbReference>
<dbReference type="InterPro" id="IPR051199">
    <property type="entry name" value="LPS_LOS_Heptosyltrfase"/>
</dbReference>
<evidence type="ECO:0000313" key="5">
    <source>
        <dbReference type="Proteomes" id="UP001062776"/>
    </source>
</evidence>
<organism evidence="4 5">
    <name type="scientific">Asaia krungthepensis NRIC 0535</name>
    <dbReference type="NCBI Taxonomy" id="1307925"/>
    <lineage>
        <taxon>Bacteria</taxon>
        <taxon>Pseudomonadati</taxon>
        <taxon>Pseudomonadota</taxon>
        <taxon>Alphaproteobacteria</taxon>
        <taxon>Acetobacterales</taxon>
        <taxon>Acetobacteraceae</taxon>
        <taxon>Asaia</taxon>
    </lineage>
</organism>
<proteinExistence type="predicted"/>
<keyword evidence="1" id="KW-0328">Glycosyltransferase</keyword>
<evidence type="ECO:0000259" key="3">
    <source>
        <dbReference type="Pfam" id="PF21129"/>
    </source>
</evidence>
<dbReference type="PANTHER" id="PTHR30160">
    <property type="entry name" value="TETRAACYLDISACCHARIDE 4'-KINASE-RELATED"/>
    <property type="match status" value="1"/>
</dbReference>
<dbReference type="Pfam" id="PF21129">
    <property type="entry name" value="TibC_1st"/>
    <property type="match status" value="1"/>
</dbReference>
<dbReference type="CDD" id="cd03789">
    <property type="entry name" value="GT9_LPS_heptosyltransferase"/>
    <property type="match status" value="1"/>
</dbReference>
<accession>A0ABQ0Q6R4</accession>
<keyword evidence="2" id="KW-0808">Transferase</keyword>